<dbReference type="PANTHER" id="PTHR43434">
    <property type="entry name" value="PHOSPHOGLYCOLATE PHOSPHATASE"/>
    <property type="match status" value="1"/>
</dbReference>
<dbReference type="SFLD" id="SFLDG01135">
    <property type="entry name" value="C1.5.6:_HAD__Beta-PGM__Phospha"/>
    <property type="match status" value="1"/>
</dbReference>
<dbReference type="OrthoDB" id="9793014at2"/>
<dbReference type="AlphaFoldDB" id="A0A2S5JG62"/>
<accession>A0A2S5JG62</accession>
<organism evidence="1 2">
    <name type="scientific">Albidovulum inexpectatum</name>
    <dbReference type="NCBI Taxonomy" id="196587"/>
    <lineage>
        <taxon>Bacteria</taxon>
        <taxon>Pseudomonadati</taxon>
        <taxon>Pseudomonadota</taxon>
        <taxon>Alphaproteobacteria</taxon>
        <taxon>Rhodobacterales</taxon>
        <taxon>Paracoccaceae</taxon>
        <taxon>Albidovulum</taxon>
    </lineage>
</organism>
<sequence>MRLIVFDVDGTLVDSQNHIVAAMVAAFGAVDLPAPDRQAILSIVGLSLPQAVWRLAPDLSEQTRAAIVMAYRNHFAQGHACHLSPLFAGAREALDSLAARDDVFLGIATGKSRRGLDRLLDAYDLRGYFVTAQVADDHPSKPHPSMLRAALAETGVDAQAAVMVGDTTYDVEMARNAGIAAIGVSWGYHAADALREAGASAVLDDFNGLVQAVEQIWESA</sequence>
<dbReference type="NCBIfam" id="TIGR01509">
    <property type="entry name" value="HAD-SF-IA-v3"/>
    <property type="match status" value="1"/>
</dbReference>
<dbReference type="InterPro" id="IPR036412">
    <property type="entry name" value="HAD-like_sf"/>
</dbReference>
<dbReference type="GO" id="GO:0006281">
    <property type="term" value="P:DNA repair"/>
    <property type="evidence" value="ECO:0007669"/>
    <property type="project" value="TreeGrafter"/>
</dbReference>
<dbReference type="SUPFAM" id="SSF56784">
    <property type="entry name" value="HAD-like"/>
    <property type="match status" value="1"/>
</dbReference>
<dbReference type="InterPro" id="IPR050155">
    <property type="entry name" value="HAD-like_hydrolase_sf"/>
</dbReference>
<dbReference type="InterPro" id="IPR041492">
    <property type="entry name" value="HAD_2"/>
</dbReference>
<dbReference type="Pfam" id="PF13419">
    <property type="entry name" value="HAD_2"/>
    <property type="match status" value="1"/>
</dbReference>
<dbReference type="EMBL" id="PRDS01000005">
    <property type="protein sequence ID" value="PPB80409.1"/>
    <property type="molecule type" value="Genomic_DNA"/>
</dbReference>
<dbReference type="InterPro" id="IPR006439">
    <property type="entry name" value="HAD-SF_hydro_IA"/>
</dbReference>
<keyword evidence="2" id="KW-1185">Reference proteome</keyword>
<dbReference type="SFLD" id="SFLDG01129">
    <property type="entry name" value="C1.5:_HAD__Beta-PGM__Phosphata"/>
    <property type="match status" value="1"/>
</dbReference>
<reference evidence="1 2" key="1">
    <citation type="submission" date="2018-01" db="EMBL/GenBank/DDBJ databases">
        <title>Genomic Encyclopedia of Archaeal and Bacterial Type Strains, Phase II (KMG-II): from individual species to whole genera.</title>
        <authorList>
            <person name="Goeker M."/>
        </authorList>
    </citation>
    <scope>NUCLEOTIDE SEQUENCE [LARGE SCALE GENOMIC DNA]</scope>
    <source>
        <strain evidence="1 2">DSM 12048</strain>
    </source>
</reference>
<dbReference type="PANTHER" id="PTHR43434:SF24">
    <property type="entry name" value="HYDROLASE-RELATED"/>
    <property type="match status" value="1"/>
</dbReference>
<gene>
    <name evidence="1" type="ORF">LV82_01756</name>
</gene>
<comment type="caution">
    <text evidence="1">The sequence shown here is derived from an EMBL/GenBank/DDBJ whole genome shotgun (WGS) entry which is preliminary data.</text>
</comment>
<dbReference type="NCBIfam" id="TIGR01549">
    <property type="entry name" value="HAD-SF-IA-v1"/>
    <property type="match status" value="1"/>
</dbReference>
<dbReference type="GO" id="GO:0005829">
    <property type="term" value="C:cytosol"/>
    <property type="evidence" value="ECO:0007669"/>
    <property type="project" value="TreeGrafter"/>
</dbReference>
<dbReference type="SFLD" id="SFLDS00003">
    <property type="entry name" value="Haloacid_Dehalogenase"/>
    <property type="match status" value="1"/>
</dbReference>
<evidence type="ECO:0000313" key="1">
    <source>
        <dbReference type="EMBL" id="PPB80409.1"/>
    </source>
</evidence>
<dbReference type="Gene3D" id="3.40.50.1000">
    <property type="entry name" value="HAD superfamily/HAD-like"/>
    <property type="match status" value="1"/>
</dbReference>
<dbReference type="Gene3D" id="1.10.150.240">
    <property type="entry name" value="Putative phosphatase, domain 2"/>
    <property type="match status" value="1"/>
</dbReference>
<dbReference type="InterPro" id="IPR023214">
    <property type="entry name" value="HAD_sf"/>
</dbReference>
<dbReference type="RefSeq" id="WP_104070905.1">
    <property type="nucleotide sequence ID" value="NZ_PRDS01000005.1"/>
</dbReference>
<name>A0A2S5JG62_9RHOB</name>
<dbReference type="GO" id="GO:0008967">
    <property type="term" value="F:phosphoglycolate phosphatase activity"/>
    <property type="evidence" value="ECO:0007669"/>
    <property type="project" value="TreeGrafter"/>
</dbReference>
<dbReference type="Proteomes" id="UP000239736">
    <property type="component" value="Unassembled WGS sequence"/>
</dbReference>
<dbReference type="InterPro" id="IPR023198">
    <property type="entry name" value="PGP-like_dom2"/>
</dbReference>
<proteinExistence type="predicted"/>
<evidence type="ECO:0000313" key="2">
    <source>
        <dbReference type="Proteomes" id="UP000239736"/>
    </source>
</evidence>
<protein>
    <submittedName>
        <fullName evidence="1">Phosphoglycolate phosphatase</fullName>
    </submittedName>
</protein>